<dbReference type="InterPro" id="IPR016169">
    <property type="entry name" value="FAD-bd_PCMH_sub2"/>
</dbReference>
<dbReference type="EMBL" id="JACZKO010000045">
    <property type="protein sequence ID" value="MBE0562650.1"/>
    <property type="molecule type" value="Genomic_DNA"/>
</dbReference>
<evidence type="ECO:0000313" key="4">
    <source>
        <dbReference type="Proteomes" id="UP000642265"/>
    </source>
</evidence>
<dbReference type="SUPFAM" id="SSF56176">
    <property type="entry name" value="FAD-binding/transporter-associated domain-like"/>
    <property type="match status" value="1"/>
</dbReference>
<name>A0A011TFC6_BRUAN</name>
<dbReference type="InterPro" id="IPR006094">
    <property type="entry name" value="Oxid_FAD_bind_N"/>
</dbReference>
<dbReference type="Proteomes" id="UP000642265">
    <property type="component" value="Unassembled WGS sequence"/>
</dbReference>
<comment type="caution">
    <text evidence="3">The sequence shown here is derived from an EMBL/GenBank/DDBJ whole genome shotgun (WGS) entry which is preliminary data.</text>
</comment>
<evidence type="ECO:0000256" key="1">
    <source>
        <dbReference type="ARBA" id="ARBA00022630"/>
    </source>
</evidence>
<dbReference type="PANTHER" id="PTHR11748:SF103">
    <property type="entry name" value="GLYCOLATE OXIDASE SUBUNIT GLCE"/>
    <property type="match status" value="1"/>
</dbReference>
<dbReference type="SUPFAM" id="SSF55103">
    <property type="entry name" value="FAD-linked oxidases, C-terminal domain"/>
    <property type="match status" value="1"/>
</dbReference>
<keyword evidence="2" id="KW-0274">FAD</keyword>
<dbReference type="InterPro" id="IPR036318">
    <property type="entry name" value="FAD-bd_PCMH-like_sf"/>
</dbReference>
<dbReference type="RefSeq" id="WP_036588659.1">
    <property type="nucleotide sequence ID" value="NZ_KK073949.1"/>
</dbReference>
<sequence>MTEGTESRGADAAVPGSEAELAALVADSFRQKRKLHICGGGTQSRASVAADSVLTTREIGGIVAYEPGALTLIVRTGASVGEIERLLATEGQSLAFEPMDYRVLLATDGTPTIGGMVGANLSGPRRIQAGACRDHLLGVRFVDGQGRIIRNGGRVMKNVTGMDLGKLLCGSHGTLGVLTEVALKTLPSAEAQKTLVFGGLSSREAVAIFSTALATPFEVSGAAFFDRTAWLRIEGLSRQVEYRCERLQALFRGRDIDTLEDGKSRHLWRNLRDVRHFADRSDAVWRILVKPTEAPATMEALERLGGESSLDWGAALIWYCGNADCAAVRAAVPEGVVTLARPGPGGTGPAFINEAPGAAALAASLRNVFDPAGIFNPGRMGR</sequence>
<dbReference type="Pfam" id="PF01565">
    <property type="entry name" value="FAD_binding_4"/>
    <property type="match status" value="1"/>
</dbReference>
<reference evidence="3" key="1">
    <citation type="submission" date="2020-09" db="EMBL/GenBank/DDBJ databases">
        <authorList>
            <person name="Dalcin Martins P."/>
        </authorList>
    </citation>
    <scope>NUCLEOTIDE SEQUENCE</scope>
    <source>
        <strain evidence="3">MAG47</strain>
    </source>
</reference>
<keyword evidence="1" id="KW-0285">Flavoprotein</keyword>
<dbReference type="PROSITE" id="PS51387">
    <property type="entry name" value="FAD_PCMH"/>
    <property type="match status" value="1"/>
</dbReference>
<dbReference type="Gene3D" id="3.30.465.10">
    <property type="match status" value="1"/>
</dbReference>
<accession>A0A011TFC6</accession>
<dbReference type="InterPro" id="IPR016166">
    <property type="entry name" value="FAD-bd_PCMH"/>
</dbReference>
<proteinExistence type="predicted"/>
<reference evidence="3" key="2">
    <citation type="submission" date="2020-10" db="EMBL/GenBank/DDBJ databases">
        <title>Enrichment of novel Verrucomicrobia, Bacteroidetes and Krumholzibacteria in an oxygen-limited, methane- and iron-fed bioreactor inoculated with Bothnian Sea sediments.</title>
        <authorList>
            <person name="Martins P.D."/>
            <person name="de Jong A."/>
            <person name="Lenstra W.K."/>
            <person name="van Helmond N.A.G.M."/>
            <person name="Slomp C.P."/>
            <person name="Jetten M.S.M."/>
            <person name="Welte C.U."/>
            <person name="Rasigraf O."/>
        </authorList>
    </citation>
    <scope>NUCLEOTIDE SEQUENCE</scope>
    <source>
        <strain evidence="3">MAG47</strain>
    </source>
</reference>
<dbReference type="PANTHER" id="PTHR11748">
    <property type="entry name" value="D-LACTATE DEHYDROGENASE"/>
    <property type="match status" value="1"/>
</dbReference>
<protein>
    <submittedName>
        <fullName evidence="3">FAD-binding protein</fullName>
    </submittedName>
</protein>
<organism evidence="3 4">
    <name type="scientific">Brucella anthropi</name>
    <name type="common">Ochrobactrum anthropi</name>
    <dbReference type="NCBI Taxonomy" id="529"/>
    <lineage>
        <taxon>Bacteria</taxon>
        <taxon>Pseudomonadati</taxon>
        <taxon>Pseudomonadota</taxon>
        <taxon>Alphaproteobacteria</taxon>
        <taxon>Hyphomicrobiales</taxon>
        <taxon>Brucellaceae</taxon>
        <taxon>Brucella/Ochrobactrum group</taxon>
        <taxon>Brucella</taxon>
    </lineage>
</organism>
<evidence type="ECO:0000313" key="3">
    <source>
        <dbReference type="EMBL" id="MBE0562650.1"/>
    </source>
</evidence>
<dbReference type="GO" id="GO:0071949">
    <property type="term" value="F:FAD binding"/>
    <property type="evidence" value="ECO:0007669"/>
    <property type="project" value="InterPro"/>
</dbReference>
<dbReference type="AlphaFoldDB" id="A0A011TFC6"/>
<dbReference type="InterPro" id="IPR016164">
    <property type="entry name" value="FAD-linked_Oxase-like_C"/>
</dbReference>
<evidence type="ECO:0000256" key="2">
    <source>
        <dbReference type="ARBA" id="ARBA00022827"/>
    </source>
</evidence>
<dbReference type="GO" id="GO:0003824">
    <property type="term" value="F:catalytic activity"/>
    <property type="evidence" value="ECO:0007669"/>
    <property type="project" value="InterPro"/>
</dbReference>
<gene>
    <name evidence="3" type="ORF">IH622_17790</name>
</gene>